<keyword evidence="1" id="KW-0732">Signal</keyword>
<dbReference type="Gene3D" id="3.40.1260.10">
    <property type="entry name" value="DsrEFH-like"/>
    <property type="match status" value="1"/>
</dbReference>
<dbReference type="OrthoDB" id="6368782at2"/>
<organism evidence="2 3">
    <name type="scientific">Thioalbus denitrificans</name>
    <dbReference type="NCBI Taxonomy" id="547122"/>
    <lineage>
        <taxon>Bacteria</taxon>
        <taxon>Pseudomonadati</taxon>
        <taxon>Pseudomonadota</taxon>
        <taxon>Gammaproteobacteria</taxon>
        <taxon>Chromatiales</taxon>
        <taxon>Ectothiorhodospiraceae</taxon>
        <taxon>Thioalbus</taxon>
    </lineage>
</organism>
<feature type="signal peptide" evidence="1">
    <location>
        <begin position="1"/>
        <end position="27"/>
    </location>
</feature>
<accession>A0A369CIG3</accession>
<comment type="caution">
    <text evidence="2">The sequence shown here is derived from an EMBL/GenBank/DDBJ whole genome shotgun (WGS) entry which is preliminary data.</text>
</comment>
<name>A0A369CIG3_9GAMM</name>
<gene>
    <name evidence="2" type="ORF">DFQ59_101377</name>
</gene>
<dbReference type="PANTHER" id="PTHR37691">
    <property type="entry name" value="BLR3518 PROTEIN"/>
    <property type="match status" value="1"/>
</dbReference>
<evidence type="ECO:0000256" key="1">
    <source>
        <dbReference type="SAM" id="SignalP"/>
    </source>
</evidence>
<dbReference type="InterPro" id="IPR003787">
    <property type="entry name" value="Sulphur_relay_DsrE/F-like"/>
</dbReference>
<reference evidence="2 3" key="1">
    <citation type="submission" date="2018-07" db="EMBL/GenBank/DDBJ databases">
        <title>Genomic Encyclopedia of Type Strains, Phase IV (KMG-IV): sequencing the most valuable type-strain genomes for metagenomic binning, comparative biology and taxonomic classification.</title>
        <authorList>
            <person name="Goeker M."/>
        </authorList>
    </citation>
    <scope>NUCLEOTIDE SEQUENCE [LARGE SCALE GENOMIC DNA]</scope>
    <source>
        <strain evidence="2 3">DSM 26407</strain>
    </source>
</reference>
<dbReference type="EMBL" id="QPJY01000001">
    <property type="protein sequence ID" value="RCX33078.1"/>
    <property type="molecule type" value="Genomic_DNA"/>
</dbReference>
<dbReference type="Proteomes" id="UP000252707">
    <property type="component" value="Unassembled WGS sequence"/>
</dbReference>
<evidence type="ECO:0000313" key="2">
    <source>
        <dbReference type="EMBL" id="RCX33078.1"/>
    </source>
</evidence>
<dbReference type="AlphaFoldDB" id="A0A369CIG3"/>
<dbReference type="InterPro" id="IPR027396">
    <property type="entry name" value="DsrEFH-like"/>
</dbReference>
<feature type="chain" id="PRO_5017010688" evidence="1">
    <location>
        <begin position="28"/>
        <end position="146"/>
    </location>
</feature>
<dbReference type="RefSeq" id="WP_114277959.1">
    <property type="nucleotide sequence ID" value="NZ_QPJY01000001.1"/>
</dbReference>
<evidence type="ECO:0000313" key="3">
    <source>
        <dbReference type="Proteomes" id="UP000252707"/>
    </source>
</evidence>
<sequence length="146" mass="15800">MTRNSVALTRLLLAALLTVAVALPAFAEGKPHKLVIQVSTDDPQTQTIAMNNAVNLQKDLGMDNVEIEIVAYGPGLGMLTRENELSGRVQSLAMQDITFSACNNTMKGIEKKTGKMPELTEGVKVVPAGVTRIMELQEQGYAYVRP</sequence>
<dbReference type="PANTHER" id="PTHR37691:SF1">
    <property type="entry name" value="BLR3518 PROTEIN"/>
    <property type="match status" value="1"/>
</dbReference>
<dbReference type="SUPFAM" id="SSF75169">
    <property type="entry name" value="DsrEFH-like"/>
    <property type="match status" value="1"/>
</dbReference>
<dbReference type="Pfam" id="PF02635">
    <property type="entry name" value="DsrE"/>
    <property type="match status" value="1"/>
</dbReference>
<keyword evidence="3" id="KW-1185">Reference proteome</keyword>
<protein>
    <submittedName>
        <fullName evidence="2">Uncharacterized protein</fullName>
    </submittedName>
</protein>
<proteinExistence type="predicted"/>